<dbReference type="EMBL" id="RQTK01000954">
    <property type="protein sequence ID" value="RUS73300.1"/>
    <property type="molecule type" value="Genomic_DNA"/>
</dbReference>
<protein>
    <recommendedName>
        <fullName evidence="3">C2H2-type domain-containing protein</fullName>
    </recommendedName>
</protein>
<dbReference type="SMART" id="SM00355">
    <property type="entry name" value="ZnF_C2H2"/>
    <property type="match status" value="3"/>
</dbReference>
<dbReference type="AlphaFoldDB" id="A0A433SVI9"/>
<proteinExistence type="predicted"/>
<gene>
    <name evidence="4" type="ORF">EGW08_018949</name>
</gene>
<feature type="compositionally biased region" description="Polar residues" evidence="2">
    <location>
        <begin position="302"/>
        <end position="325"/>
    </location>
</feature>
<dbReference type="InterPro" id="IPR052797">
    <property type="entry name" value="RegFact_GeneExpr_CellDeath"/>
</dbReference>
<dbReference type="PANTHER" id="PTHR33936">
    <property type="entry name" value="PROTEIN CBG17840"/>
    <property type="match status" value="1"/>
</dbReference>
<feature type="compositionally biased region" description="Polar residues" evidence="2">
    <location>
        <begin position="332"/>
        <end position="353"/>
    </location>
</feature>
<dbReference type="Proteomes" id="UP000271974">
    <property type="component" value="Unassembled WGS sequence"/>
</dbReference>
<feature type="compositionally biased region" description="Polar residues" evidence="2">
    <location>
        <begin position="186"/>
        <end position="201"/>
    </location>
</feature>
<dbReference type="PROSITE" id="PS50157">
    <property type="entry name" value="ZINC_FINGER_C2H2_2"/>
    <property type="match status" value="2"/>
</dbReference>
<comment type="caution">
    <text evidence="4">The sequence shown here is derived from an EMBL/GenBank/DDBJ whole genome shotgun (WGS) entry which is preliminary data.</text>
</comment>
<feature type="region of interest" description="Disordered" evidence="2">
    <location>
        <begin position="302"/>
        <end position="366"/>
    </location>
</feature>
<reference evidence="4 5" key="1">
    <citation type="submission" date="2019-01" db="EMBL/GenBank/DDBJ databases">
        <title>A draft genome assembly of the solar-powered sea slug Elysia chlorotica.</title>
        <authorList>
            <person name="Cai H."/>
            <person name="Li Q."/>
            <person name="Fang X."/>
            <person name="Li J."/>
            <person name="Curtis N.E."/>
            <person name="Altenburger A."/>
            <person name="Shibata T."/>
            <person name="Feng M."/>
            <person name="Maeda T."/>
            <person name="Schwartz J.A."/>
            <person name="Shigenobu S."/>
            <person name="Lundholm N."/>
            <person name="Nishiyama T."/>
            <person name="Yang H."/>
            <person name="Hasebe M."/>
            <person name="Li S."/>
            <person name="Pierce S.K."/>
            <person name="Wang J."/>
        </authorList>
    </citation>
    <scope>NUCLEOTIDE SEQUENCE [LARGE SCALE GENOMIC DNA]</scope>
    <source>
        <strain evidence="4">EC2010</strain>
        <tissue evidence="4">Whole organism of an adult</tissue>
    </source>
</reference>
<feature type="region of interest" description="Disordered" evidence="2">
    <location>
        <begin position="100"/>
        <end position="201"/>
    </location>
</feature>
<keyword evidence="1" id="KW-0479">Metal-binding</keyword>
<evidence type="ECO:0000259" key="3">
    <source>
        <dbReference type="PROSITE" id="PS50157"/>
    </source>
</evidence>
<dbReference type="PROSITE" id="PS00028">
    <property type="entry name" value="ZINC_FINGER_C2H2_1"/>
    <property type="match status" value="2"/>
</dbReference>
<dbReference type="Gene3D" id="1.10.287.950">
    <property type="entry name" value="Methyl-accepting chemotaxis protein"/>
    <property type="match status" value="2"/>
</dbReference>
<feature type="compositionally biased region" description="Polar residues" evidence="2">
    <location>
        <begin position="100"/>
        <end position="109"/>
    </location>
</feature>
<name>A0A433SVI9_ELYCH</name>
<sequence>MAFNQQVFLRPTEKSTNETVLVDTSAQISGKSQQTGHTDHNYGKPPLIKMYKKYSGSVVFSHLKAYTQCPLPLHSTEIKKEPTAVECKFIQQVSEQNNGLTVSSHQLSEQTHDLAASSQQVSEQTHDLAASSQQVSEQTHDLAASSQQVSEQTHDLAAFSQQVSEQTHDLAASSQQVSEQTHDLAASSQQVSEQTHGLAASSQQVSEQTHGLAASKKSTNETVLVDTSTQISGESQQTVHTDHNYGKPYIKIYKKYSGSVVFSHFKAYTQCLLPLHSTEIKKEPTAVEYKFIQQVSEQNNGLAASSQQVSEQSHGLATSSQQVSEQTHDLAASSQQVSEQTHGLATSSQQVSEQTHDLAASSQQVSEQSYGLAASSQQVSEQNNGLTRLQTAIHKTANVRCLREAQKPYACLFCERAFRSRQALSAHRVTKHPEKTMLFPKRAPIPCPDCTDIQLTSQRDLVLHLAKEHNKEMCVMSRKFNSENEFKMWKSRVERETFSKFISRNVAREDFEMRKYYYCHRSGKRIVLTDRVGLRKPKKQGSCKTNAKCTAYMIARTDLKDKTVDVEYCLNHLGHDFDLAHLQISADVRKSVARQLSEGVDPDDIIEAIRNSSSKVSRDSFLTLKDIHNISKRFNIPMPTTEEKSVYTCRICNSQFKSRNGLKLHQSKKHKGMSSSSRVTNKTATDVINVDLDEPIMVAQVEASTAEDVSEDCGTGQCEFDHMGNVDGHGLQKDTADPSDMIDQLKKRTLDKLNTFRDVVAKSNDISFLENFYKIVTDVDSFAFGPKQAEG</sequence>
<keyword evidence="1" id="KW-0863">Zinc-finger</keyword>
<accession>A0A433SVI9</accession>
<evidence type="ECO:0000313" key="4">
    <source>
        <dbReference type="EMBL" id="RUS73300.1"/>
    </source>
</evidence>
<dbReference type="Gene3D" id="3.30.160.60">
    <property type="entry name" value="Classic Zinc Finger"/>
    <property type="match status" value="1"/>
</dbReference>
<dbReference type="PANTHER" id="PTHR33936:SF24">
    <property type="entry name" value="C2H2-TYPE DOMAIN-CONTAINING PROTEIN"/>
    <property type="match status" value="1"/>
</dbReference>
<keyword evidence="1" id="KW-0862">Zinc</keyword>
<feature type="domain" description="C2H2-type" evidence="3">
    <location>
        <begin position="409"/>
        <end position="437"/>
    </location>
</feature>
<keyword evidence="5" id="KW-1185">Reference proteome</keyword>
<dbReference type="InterPro" id="IPR013087">
    <property type="entry name" value="Znf_C2H2_type"/>
</dbReference>
<feature type="domain" description="C2H2-type" evidence="3">
    <location>
        <begin position="647"/>
        <end position="675"/>
    </location>
</feature>
<evidence type="ECO:0000256" key="2">
    <source>
        <dbReference type="SAM" id="MobiDB-lite"/>
    </source>
</evidence>
<dbReference type="OrthoDB" id="10031901at2759"/>
<evidence type="ECO:0000313" key="5">
    <source>
        <dbReference type="Proteomes" id="UP000271974"/>
    </source>
</evidence>
<dbReference type="SUPFAM" id="SSF58104">
    <property type="entry name" value="Methyl-accepting chemotaxis protein (MCP) signaling domain"/>
    <property type="match status" value="1"/>
</dbReference>
<organism evidence="4 5">
    <name type="scientific">Elysia chlorotica</name>
    <name type="common">Eastern emerald elysia</name>
    <name type="synonym">Sea slug</name>
    <dbReference type="NCBI Taxonomy" id="188477"/>
    <lineage>
        <taxon>Eukaryota</taxon>
        <taxon>Metazoa</taxon>
        <taxon>Spiralia</taxon>
        <taxon>Lophotrochozoa</taxon>
        <taxon>Mollusca</taxon>
        <taxon>Gastropoda</taxon>
        <taxon>Heterobranchia</taxon>
        <taxon>Euthyneura</taxon>
        <taxon>Panpulmonata</taxon>
        <taxon>Sacoglossa</taxon>
        <taxon>Placobranchoidea</taxon>
        <taxon>Plakobranchidae</taxon>
        <taxon>Elysia</taxon>
    </lineage>
</organism>
<dbReference type="GO" id="GO:0008270">
    <property type="term" value="F:zinc ion binding"/>
    <property type="evidence" value="ECO:0007669"/>
    <property type="project" value="UniProtKB-KW"/>
</dbReference>
<evidence type="ECO:0000256" key="1">
    <source>
        <dbReference type="PROSITE-ProRule" id="PRU00042"/>
    </source>
</evidence>